<evidence type="ECO:0000256" key="7">
    <source>
        <dbReference type="SAM" id="Phobius"/>
    </source>
</evidence>
<dbReference type="InterPro" id="IPR000326">
    <property type="entry name" value="PAP2/HPO"/>
</dbReference>
<keyword evidence="5 7" id="KW-1133">Transmembrane helix</keyword>
<dbReference type="Gene3D" id="1.20.144.10">
    <property type="entry name" value="Phosphatidic acid phosphatase type 2/haloperoxidase"/>
    <property type="match status" value="1"/>
</dbReference>
<evidence type="ECO:0000256" key="6">
    <source>
        <dbReference type="ARBA" id="ARBA00023136"/>
    </source>
</evidence>
<dbReference type="PANTHER" id="PTHR14969:SF62">
    <property type="entry name" value="DECAPRENYLPHOSPHORYL-5-PHOSPHORIBOSE PHOSPHATASE RV3807C-RELATED"/>
    <property type="match status" value="1"/>
</dbReference>
<keyword evidence="2" id="KW-1003">Cell membrane</keyword>
<feature type="domain" description="Phosphatidic acid phosphatase type 2/haloperoxidase" evidence="8">
    <location>
        <begin position="95"/>
        <end position="214"/>
    </location>
</feature>
<reference evidence="9 10" key="1">
    <citation type="submission" date="2019-02" db="EMBL/GenBank/DDBJ databases">
        <title>Deep-cultivation of Planctomycetes and their phenomic and genomic characterization uncovers novel biology.</title>
        <authorList>
            <person name="Wiegand S."/>
            <person name="Jogler M."/>
            <person name="Boedeker C."/>
            <person name="Pinto D."/>
            <person name="Vollmers J."/>
            <person name="Rivas-Marin E."/>
            <person name="Kohn T."/>
            <person name="Peeters S.H."/>
            <person name="Heuer A."/>
            <person name="Rast P."/>
            <person name="Oberbeckmann S."/>
            <person name="Bunk B."/>
            <person name="Jeske O."/>
            <person name="Meyerdierks A."/>
            <person name="Storesund J.E."/>
            <person name="Kallscheuer N."/>
            <person name="Luecker S."/>
            <person name="Lage O.M."/>
            <person name="Pohl T."/>
            <person name="Merkel B.J."/>
            <person name="Hornburger P."/>
            <person name="Mueller R.-W."/>
            <person name="Bruemmer F."/>
            <person name="Labrenz M."/>
            <person name="Spormann A.M."/>
            <person name="Op Den Camp H."/>
            <person name="Overmann J."/>
            <person name="Amann R."/>
            <person name="Jetten M.S.M."/>
            <person name="Mascher T."/>
            <person name="Medema M.H."/>
            <person name="Devos D.P."/>
            <person name="Kaster A.-K."/>
            <person name="Ovreas L."/>
            <person name="Rohde M."/>
            <person name="Galperin M.Y."/>
            <person name="Jogler C."/>
        </authorList>
    </citation>
    <scope>NUCLEOTIDE SEQUENCE [LARGE SCALE GENOMIC DNA]</scope>
    <source>
        <strain evidence="9 10">Mal64</strain>
    </source>
</reference>
<comment type="subcellular location">
    <subcellularLocation>
        <location evidence="1">Cell membrane</location>
        <topology evidence="1">Multi-pass membrane protein</topology>
    </subcellularLocation>
</comment>
<protein>
    <submittedName>
        <fullName evidence="9">Undecaprenyl pyrophosphate phosphatase</fullName>
    </submittedName>
</protein>
<keyword evidence="3 7" id="KW-0812">Transmembrane</keyword>
<keyword evidence="4" id="KW-0378">Hydrolase</keyword>
<accession>A0A5C5ZTK0</accession>
<feature type="transmembrane region" description="Helical" evidence="7">
    <location>
        <begin position="64"/>
        <end position="83"/>
    </location>
</feature>
<dbReference type="EMBL" id="SJPQ01000001">
    <property type="protein sequence ID" value="TWT90874.1"/>
    <property type="molecule type" value="Genomic_DNA"/>
</dbReference>
<comment type="caution">
    <text evidence="9">The sequence shown here is derived from an EMBL/GenBank/DDBJ whole genome shotgun (WGS) entry which is preliminary data.</text>
</comment>
<evidence type="ECO:0000313" key="9">
    <source>
        <dbReference type="EMBL" id="TWT90874.1"/>
    </source>
</evidence>
<dbReference type="Pfam" id="PF01569">
    <property type="entry name" value="PAP2"/>
    <property type="match status" value="1"/>
</dbReference>
<evidence type="ECO:0000259" key="8">
    <source>
        <dbReference type="SMART" id="SM00014"/>
    </source>
</evidence>
<evidence type="ECO:0000256" key="5">
    <source>
        <dbReference type="ARBA" id="ARBA00022989"/>
    </source>
</evidence>
<sequence>MAISKTTLAARRRLKPGVLVGLPWRTTCVLLAAALGLALAADVRVAEAFHGWDPPGEVGNLLQVAEVFGNGFGVMLIVGVIAVMDPSNRYRSGRILTCGLGAGVMADVVKLLVARSRPRSIDFAAAPDLGLNDTFLGLMPMLSHDSNIQSFPSAHTASAFGLATALVLLYPHARGLFVALAVAVGMQRVFVGAHFPSDTVIGAVVGVLSARHCLGATRLGRFFGWAERKYLRFYGIDPAERADALAEPPEATEPARRCAA</sequence>
<name>A0A5C5ZTK0_9BACT</name>
<keyword evidence="10" id="KW-1185">Reference proteome</keyword>
<dbReference type="InterPro" id="IPR036938">
    <property type="entry name" value="PAP2/HPO_sf"/>
</dbReference>
<evidence type="ECO:0000313" key="10">
    <source>
        <dbReference type="Proteomes" id="UP000315440"/>
    </source>
</evidence>
<dbReference type="Proteomes" id="UP000315440">
    <property type="component" value="Unassembled WGS sequence"/>
</dbReference>
<dbReference type="GO" id="GO:0005886">
    <property type="term" value="C:plasma membrane"/>
    <property type="evidence" value="ECO:0007669"/>
    <property type="project" value="UniProtKB-SubCell"/>
</dbReference>
<gene>
    <name evidence="9" type="ORF">Mal64_12720</name>
</gene>
<evidence type="ECO:0000256" key="2">
    <source>
        <dbReference type="ARBA" id="ARBA00022475"/>
    </source>
</evidence>
<dbReference type="RefSeq" id="WP_197525504.1">
    <property type="nucleotide sequence ID" value="NZ_SJPQ01000001.1"/>
</dbReference>
<dbReference type="SMART" id="SM00014">
    <property type="entry name" value="acidPPc"/>
    <property type="match status" value="1"/>
</dbReference>
<dbReference type="SUPFAM" id="SSF48317">
    <property type="entry name" value="Acid phosphatase/Vanadium-dependent haloperoxidase"/>
    <property type="match status" value="1"/>
</dbReference>
<proteinExistence type="predicted"/>
<dbReference type="AlphaFoldDB" id="A0A5C5ZTK0"/>
<dbReference type="PANTHER" id="PTHR14969">
    <property type="entry name" value="SPHINGOSINE-1-PHOSPHATE PHOSPHOHYDROLASE"/>
    <property type="match status" value="1"/>
</dbReference>
<evidence type="ECO:0000256" key="4">
    <source>
        <dbReference type="ARBA" id="ARBA00022801"/>
    </source>
</evidence>
<dbReference type="GO" id="GO:0016787">
    <property type="term" value="F:hydrolase activity"/>
    <property type="evidence" value="ECO:0007669"/>
    <property type="project" value="UniProtKB-KW"/>
</dbReference>
<organism evidence="9 10">
    <name type="scientific">Pseudobythopirellula maris</name>
    <dbReference type="NCBI Taxonomy" id="2527991"/>
    <lineage>
        <taxon>Bacteria</taxon>
        <taxon>Pseudomonadati</taxon>
        <taxon>Planctomycetota</taxon>
        <taxon>Planctomycetia</taxon>
        <taxon>Pirellulales</taxon>
        <taxon>Lacipirellulaceae</taxon>
        <taxon>Pseudobythopirellula</taxon>
    </lineage>
</organism>
<evidence type="ECO:0000256" key="3">
    <source>
        <dbReference type="ARBA" id="ARBA00022692"/>
    </source>
</evidence>
<evidence type="ECO:0000256" key="1">
    <source>
        <dbReference type="ARBA" id="ARBA00004651"/>
    </source>
</evidence>
<keyword evidence="6 7" id="KW-0472">Membrane</keyword>